<name>A0A6J4J8K8_9BACT</name>
<protein>
    <submittedName>
        <fullName evidence="1">Uncharacterized protein</fullName>
    </submittedName>
</protein>
<dbReference type="AlphaFoldDB" id="A0A6J4J8K8"/>
<accession>A0A6J4J8K8</accession>
<reference evidence="1" key="1">
    <citation type="submission" date="2020-02" db="EMBL/GenBank/DDBJ databases">
        <authorList>
            <person name="Meier V. D."/>
        </authorList>
    </citation>
    <scope>NUCLEOTIDE SEQUENCE</scope>
    <source>
        <strain evidence="1">AVDCRST_MAG42</strain>
    </source>
</reference>
<organism evidence="1">
    <name type="scientific">uncultured Chthoniobacterales bacterium</name>
    <dbReference type="NCBI Taxonomy" id="1836801"/>
    <lineage>
        <taxon>Bacteria</taxon>
        <taxon>Pseudomonadati</taxon>
        <taxon>Verrucomicrobiota</taxon>
        <taxon>Spartobacteria</taxon>
        <taxon>Chthoniobacterales</taxon>
        <taxon>environmental samples</taxon>
    </lineage>
</organism>
<evidence type="ECO:0000313" key="1">
    <source>
        <dbReference type="EMBL" id="CAA9271360.1"/>
    </source>
</evidence>
<dbReference type="EMBL" id="CADCTA010000125">
    <property type="protein sequence ID" value="CAA9271360.1"/>
    <property type="molecule type" value="Genomic_DNA"/>
</dbReference>
<gene>
    <name evidence="1" type="ORF">AVDCRST_MAG42-3300</name>
</gene>
<sequence>MIDVDPGDPLDFSLEGYFDQIVAGHSRNTPNGAQVTAFSDFHDLQRRASAEQAAP</sequence>
<proteinExistence type="predicted"/>